<dbReference type="AlphaFoldDB" id="A0A1H7YTK9"/>
<feature type="transmembrane region" description="Helical" evidence="8">
    <location>
        <begin position="125"/>
        <end position="143"/>
    </location>
</feature>
<dbReference type="PANTHER" id="PTHR30269:SF37">
    <property type="entry name" value="MEMBRANE TRANSPORTER PROTEIN"/>
    <property type="match status" value="1"/>
</dbReference>
<evidence type="ECO:0000313" key="10">
    <source>
        <dbReference type="Proteomes" id="UP000199158"/>
    </source>
</evidence>
<comment type="subcellular location">
    <subcellularLocation>
        <location evidence="1 8">Cell membrane</location>
        <topology evidence="1 8">Multi-pass membrane protein</topology>
    </subcellularLocation>
</comment>
<dbReference type="Pfam" id="PF01925">
    <property type="entry name" value="TauE"/>
    <property type="match status" value="1"/>
</dbReference>
<dbReference type="Proteomes" id="UP000199158">
    <property type="component" value="Unassembled WGS sequence"/>
</dbReference>
<keyword evidence="3" id="KW-0813">Transport</keyword>
<reference evidence="9 10" key="1">
    <citation type="submission" date="2016-10" db="EMBL/GenBank/DDBJ databases">
        <authorList>
            <person name="de Groot N.N."/>
        </authorList>
    </citation>
    <scope>NUCLEOTIDE SEQUENCE [LARGE SCALE GENOMIC DNA]</scope>
    <source>
        <strain evidence="9 10">CGMCC 1.5070</strain>
    </source>
</reference>
<evidence type="ECO:0000256" key="3">
    <source>
        <dbReference type="ARBA" id="ARBA00022448"/>
    </source>
</evidence>
<feature type="transmembrane region" description="Helical" evidence="8">
    <location>
        <begin position="34"/>
        <end position="56"/>
    </location>
</feature>
<accession>A0A1H7YTK9</accession>
<name>A0A1H7YTK9_9FIRM</name>
<keyword evidence="6 8" id="KW-1133">Transmembrane helix</keyword>
<feature type="transmembrane region" description="Helical" evidence="8">
    <location>
        <begin position="222"/>
        <end position="238"/>
    </location>
</feature>
<evidence type="ECO:0000256" key="7">
    <source>
        <dbReference type="ARBA" id="ARBA00023136"/>
    </source>
</evidence>
<evidence type="ECO:0000256" key="2">
    <source>
        <dbReference type="ARBA" id="ARBA00009142"/>
    </source>
</evidence>
<dbReference type="PANTHER" id="PTHR30269">
    <property type="entry name" value="TRANSMEMBRANE PROTEIN YFCA"/>
    <property type="match status" value="1"/>
</dbReference>
<gene>
    <name evidence="9" type="ORF">SAMN05216180_0237</name>
</gene>
<comment type="similarity">
    <text evidence="2 8">Belongs to the 4-toluene sulfonate uptake permease (TSUP) (TC 2.A.102) family.</text>
</comment>
<keyword evidence="4 8" id="KW-1003">Cell membrane</keyword>
<dbReference type="EMBL" id="FOCG01000001">
    <property type="protein sequence ID" value="SEM49420.1"/>
    <property type="molecule type" value="Genomic_DNA"/>
</dbReference>
<evidence type="ECO:0000313" key="9">
    <source>
        <dbReference type="EMBL" id="SEM49420.1"/>
    </source>
</evidence>
<evidence type="ECO:0000256" key="1">
    <source>
        <dbReference type="ARBA" id="ARBA00004651"/>
    </source>
</evidence>
<dbReference type="InterPro" id="IPR052017">
    <property type="entry name" value="TSUP"/>
</dbReference>
<evidence type="ECO:0000256" key="4">
    <source>
        <dbReference type="ARBA" id="ARBA00022475"/>
    </source>
</evidence>
<keyword evidence="7 8" id="KW-0472">Membrane</keyword>
<evidence type="ECO:0000256" key="5">
    <source>
        <dbReference type="ARBA" id="ARBA00022692"/>
    </source>
</evidence>
<keyword evidence="5 8" id="KW-0812">Transmembrane</keyword>
<dbReference type="RefSeq" id="WP_092750843.1">
    <property type="nucleotide sequence ID" value="NZ_FOCG01000001.1"/>
</dbReference>
<dbReference type="OrthoDB" id="7843147at2"/>
<feature type="transmembrane region" description="Helical" evidence="8">
    <location>
        <begin position="94"/>
        <end position="113"/>
    </location>
</feature>
<keyword evidence="10" id="KW-1185">Reference proteome</keyword>
<organism evidence="9 10">
    <name type="scientific">Hydrogenoanaerobacterium saccharovorans</name>
    <dbReference type="NCBI Taxonomy" id="474960"/>
    <lineage>
        <taxon>Bacteria</taxon>
        <taxon>Bacillati</taxon>
        <taxon>Bacillota</taxon>
        <taxon>Clostridia</taxon>
        <taxon>Eubacteriales</taxon>
        <taxon>Oscillospiraceae</taxon>
        <taxon>Hydrogenoanaerobacterium</taxon>
    </lineage>
</organism>
<evidence type="ECO:0000256" key="6">
    <source>
        <dbReference type="ARBA" id="ARBA00022989"/>
    </source>
</evidence>
<protein>
    <recommendedName>
        <fullName evidence="8">Probable membrane transporter protein</fullName>
    </recommendedName>
</protein>
<evidence type="ECO:0000256" key="8">
    <source>
        <dbReference type="RuleBase" id="RU363041"/>
    </source>
</evidence>
<dbReference type="InterPro" id="IPR002781">
    <property type="entry name" value="TM_pro_TauE-like"/>
</dbReference>
<sequence length="239" mass="26388">MNYLLIALVALMGSFTQAVTGFGYAIICMALWPLILPLRVASVLEVMTAFVMVIYISLKLRQHINFRLMIWPLLSYSVASAVGVFTLLSGTETVIRRILGVILVLLSIYFRCFSNKVRIKPTRRNGLLAGLVSGFLSGLFNIGGPPMVVYFLSVTEDKMEYNATLQCYFTFTTIYVFLLHLFMGNVNVEVLQYSVAGLAGLAVGTGTGLCLLRRLSMEATKKFVYGFMILAGIYLVIAG</sequence>
<feature type="transmembrane region" description="Helical" evidence="8">
    <location>
        <begin position="68"/>
        <end position="88"/>
    </location>
</feature>
<proteinExistence type="inferred from homology"/>
<feature type="transmembrane region" description="Helical" evidence="8">
    <location>
        <begin position="163"/>
        <end position="183"/>
    </location>
</feature>
<dbReference type="STRING" id="474960.SAMN05216180_0237"/>
<dbReference type="GO" id="GO:0005886">
    <property type="term" value="C:plasma membrane"/>
    <property type="evidence" value="ECO:0007669"/>
    <property type="project" value="UniProtKB-SubCell"/>
</dbReference>